<dbReference type="RefSeq" id="WP_148371039.1">
    <property type="nucleotide sequence ID" value="NZ_VSKM01000034.1"/>
</dbReference>
<gene>
    <name evidence="2" type="ORF">ES676_14510</name>
</gene>
<evidence type="ECO:0000313" key="3">
    <source>
        <dbReference type="Proteomes" id="UP000323324"/>
    </source>
</evidence>
<sequence>MKKFQDKQISFLIILSSSIMLIYGLLKNYSHNGDPDIPLNGFNVDIFGTTFDYDNYLMFFIITIGIGIYLFIFINDQSIKNIFKKPRFLNKTKSQNSDDKFKIKKVNFLDKLKSKYSEFEKKNLPNKEIEKTELPKEDRATSIVGMVTIVAIIFTFYMAIKVGFSLWFFIIYAYYHYLTLAPKSKKEITIKSIGYPLIFLILFSIFEKGNGETIMGIEFERPLTYYLSKHFIPFIIGVIIMFFSLRKQLGNNPKFSIKNPLFWVALICFLASIFRFGVMKYMENS</sequence>
<protein>
    <submittedName>
        <fullName evidence="2">Uncharacterized protein</fullName>
    </submittedName>
</protein>
<feature type="transmembrane region" description="Helical" evidence="1">
    <location>
        <begin position="257"/>
        <end position="278"/>
    </location>
</feature>
<keyword evidence="1" id="KW-0812">Transmembrane</keyword>
<dbReference type="AlphaFoldDB" id="A0A8H2QI49"/>
<reference evidence="2 3" key="1">
    <citation type="submission" date="2019-08" db="EMBL/GenBank/DDBJ databases">
        <title>Genomes of Antarctic Bizionia species.</title>
        <authorList>
            <person name="Bowman J.P."/>
        </authorList>
    </citation>
    <scope>NUCLEOTIDE SEQUENCE [LARGE SCALE GENOMIC DNA]</scope>
    <source>
        <strain evidence="2 3">HFD</strain>
    </source>
</reference>
<dbReference type="Proteomes" id="UP000323324">
    <property type="component" value="Unassembled WGS sequence"/>
</dbReference>
<keyword evidence="1" id="KW-0472">Membrane</keyword>
<accession>A0A8H2QI49</accession>
<feature type="transmembrane region" description="Helical" evidence="1">
    <location>
        <begin position="56"/>
        <end position="75"/>
    </location>
</feature>
<evidence type="ECO:0000313" key="2">
    <source>
        <dbReference type="EMBL" id="TYB69025.1"/>
    </source>
</evidence>
<organism evidence="2 3">
    <name type="scientific">Bizionia saleffrena</name>
    <dbReference type="NCBI Taxonomy" id="291189"/>
    <lineage>
        <taxon>Bacteria</taxon>
        <taxon>Pseudomonadati</taxon>
        <taxon>Bacteroidota</taxon>
        <taxon>Flavobacteriia</taxon>
        <taxon>Flavobacteriales</taxon>
        <taxon>Flavobacteriaceae</taxon>
        <taxon>Bizionia</taxon>
    </lineage>
</organism>
<feature type="transmembrane region" description="Helical" evidence="1">
    <location>
        <begin position="226"/>
        <end position="245"/>
    </location>
</feature>
<keyword evidence="3" id="KW-1185">Reference proteome</keyword>
<comment type="caution">
    <text evidence="2">The sequence shown here is derived from an EMBL/GenBank/DDBJ whole genome shotgun (WGS) entry which is preliminary data.</text>
</comment>
<name>A0A8H2QI49_9FLAO</name>
<feature type="transmembrane region" description="Helical" evidence="1">
    <location>
        <begin position="9"/>
        <end position="26"/>
    </location>
</feature>
<dbReference type="EMBL" id="VSKM01000034">
    <property type="protein sequence ID" value="TYB69025.1"/>
    <property type="molecule type" value="Genomic_DNA"/>
</dbReference>
<proteinExistence type="predicted"/>
<keyword evidence="1" id="KW-1133">Transmembrane helix</keyword>
<feature type="transmembrane region" description="Helical" evidence="1">
    <location>
        <begin position="188"/>
        <end position="206"/>
    </location>
</feature>
<evidence type="ECO:0000256" key="1">
    <source>
        <dbReference type="SAM" id="Phobius"/>
    </source>
</evidence>